<evidence type="ECO:0000259" key="2">
    <source>
        <dbReference type="PROSITE" id="PS50878"/>
    </source>
</evidence>
<dbReference type="PANTHER" id="PTHR33116:SF84">
    <property type="entry name" value="RNA-DIRECTED DNA POLYMERASE"/>
    <property type="match status" value="1"/>
</dbReference>
<accession>A0AAW2WER0</accession>
<dbReference type="PANTHER" id="PTHR33116">
    <property type="entry name" value="REVERSE TRANSCRIPTASE ZINC-BINDING DOMAIN-CONTAINING PROTEIN-RELATED-RELATED"/>
    <property type="match status" value="1"/>
</dbReference>
<dbReference type="EMBL" id="JACGWN010000008">
    <property type="protein sequence ID" value="KAL0439716.1"/>
    <property type="molecule type" value="Genomic_DNA"/>
</dbReference>
<sequence length="437" mass="50240">MSPFLFVLIMEVLTLILHQFIDQDGRFSYHWRCGEVQLFQLGFADDLLLFSKADSSSIHIFKRGLTVFADLSGLHVNITRAILSYLGRLLLNGIHSFLFWGIRKVYWAMAFILPKTVIREIEKRLRSFLWKGCNGVGYAKVSWQQVCRPVTEGGLGIRDILALNKGLMSKHLWRIIVADRSSVWVDWIIQYRLRGTSVWTVSDRLGSWSWRKLIRLRIPSWTAHSDTSPTAPLSRVIRDGSWQWPPITDLESIDITHSLPHIHGGQDRVIWTGPRNSFSSAAAYDVFHPPEPKVDWSSLLVGSLKVPRHRFILWLAILGRLSTLDKPWLQYLGTDCVLCRAVTPETHYHLFFSCTFALECLREIRTSVTFIGRIVVGTRQSGGRRAGGEASMWCMPRTGRFWLPWSIIYGGMEHIFFSRWSGHLWSLLGSLFRRLGT</sequence>
<dbReference type="AlphaFoldDB" id="A0AAW2WER0"/>
<protein>
    <recommendedName>
        <fullName evidence="2">Reverse transcriptase domain-containing protein</fullName>
    </recommendedName>
</protein>
<keyword evidence="1" id="KW-0732">Signal</keyword>
<gene>
    <name evidence="3" type="ORF">Slati_2454600</name>
</gene>
<reference evidence="3" key="1">
    <citation type="submission" date="2020-06" db="EMBL/GenBank/DDBJ databases">
        <authorList>
            <person name="Li T."/>
            <person name="Hu X."/>
            <person name="Zhang T."/>
            <person name="Song X."/>
            <person name="Zhang H."/>
            <person name="Dai N."/>
            <person name="Sheng W."/>
            <person name="Hou X."/>
            <person name="Wei L."/>
        </authorList>
    </citation>
    <scope>NUCLEOTIDE SEQUENCE</scope>
    <source>
        <strain evidence="3">KEN1</strain>
        <tissue evidence="3">Leaf</tissue>
    </source>
</reference>
<dbReference type="PROSITE" id="PS50878">
    <property type="entry name" value="RT_POL"/>
    <property type="match status" value="1"/>
</dbReference>
<proteinExistence type="predicted"/>
<name>A0AAW2WER0_9LAMI</name>
<dbReference type="InterPro" id="IPR000477">
    <property type="entry name" value="RT_dom"/>
</dbReference>
<feature type="signal peptide" evidence="1">
    <location>
        <begin position="1"/>
        <end position="18"/>
    </location>
</feature>
<dbReference type="Pfam" id="PF13966">
    <property type="entry name" value="zf-RVT"/>
    <property type="match status" value="1"/>
</dbReference>
<evidence type="ECO:0000313" key="3">
    <source>
        <dbReference type="EMBL" id="KAL0439716.1"/>
    </source>
</evidence>
<feature type="domain" description="Reverse transcriptase" evidence="2">
    <location>
        <begin position="1"/>
        <end position="104"/>
    </location>
</feature>
<reference evidence="3" key="2">
    <citation type="journal article" date="2024" name="Plant">
        <title>Genomic evolution and insights into agronomic trait innovations of Sesamum species.</title>
        <authorList>
            <person name="Miao H."/>
            <person name="Wang L."/>
            <person name="Qu L."/>
            <person name="Liu H."/>
            <person name="Sun Y."/>
            <person name="Le M."/>
            <person name="Wang Q."/>
            <person name="Wei S."/>
            <person name="Zheng Y."/>
            <person name="Lin W."/>
            <person name="Duan Y."/>
            <person name="Cao H."/>
            <person name="Xiong S."/>
            <person name="Wang X."/>
            <person name="Wei L."/>
            <person name="Li C."/>
            <person name="Ma Q."/>
            <person name="Ju M."/>
            <person name="Zhao R."/>
            <person name="Li G."/>
            <person name="Mu C."/>
            <person name="Tian Q."/>
            <person name="Mei H."/>
            <person name="Zhang T."/>
            <person name="Gao T."/>
            <person name="Zhang H."/>
        </authorList>
    </citation>
    <scope>NUCLEOTIDE SEQUENCE</scope>
    <source>
        <strain evidence="3">KEN1</strain>
    </source>
</reference>
<dbReference type="InterPro" id="IPR026960">
    <property type="entry name" value="RVT-Znf"/>
</dbReference>
<evidence type="ECO:0000256" key="1">
    <source>
        <dbReference type="SAM" id="SignalP"/>
    </source>
</evidence>
<feature type="chain" id="PRO_5043318532" description="Reverse transcriptase domain-containing protein" evidence="1">
    <location>
        <begin position="19"/>
        <end position="437"/>
    </location>
</feature>
<comment type="caution">
    <text evidence="3">The sequence shown here is derived from an EMBL/GenBank/DDBJ whole genome shotgun (WGS) entry which is preliminary data.</text>
</comment>
<organism evidence="3">
    <name type="scientific">Sesamum latifolium</name>
    <dbReference type="NCBI Taxonomy" id="2727402"/>
    <lineage>
        <taxon>Eukaryota</taxon>
        <taxon>Viridiplantae</taxon>
        <taxon>Streptophyta</taxon>
        <taxon>Embryophyta</taxon>
        <taxon>Tracheophyta</taxon>
        <taxon>Spermatophyta</taxon>
        <taxon>Magnoliopsida</taxon>
        <taxon>eudicotyledons</taxon>
        <taxon>Gunneridae</taxon>
        <taxon>Pentapetalae</taxon>
        <taxon>asterids</taxon>
        <taxon>lamiids</taxon>
        <taxon>Lamiales</taxon>
        <taxon>Pedaliaceae</taxon>
        <taxon>Sesamum</taxon>
    </lineage>
</organism>